<dbReference type="GO" id="GO:0005886">
    <property type="term" value="C:plasma membrane"/>
    <property type="evidence" value="ECO:0007669"/>
    <property type="project" value="UniProtKB-SubCell"/>
</dbReference>
<keyword evidence="5 8" id="KW-1133">Transmembrane helix</keyword>
<dbReference type="InterPro" id="IPR001905">
    <property type="entry name" value="Ammonium_transpt"/>
</dbReference>
<dbReference type="PANTHER" id="PTHR43029:SF10">
    <property type="entry name" value="AMMONIUM TRANSPORTER MEP2"/>
    <property type="match status" value="1"/>
</dbReference>
<gene>
    <name evidence="10" type="primary">amt</name>
    <name evidence="10" type="ORF">PEDI_34900</name>
</gene>
<dbReference type="Proteomes" id="UP001310022">
    <property type="component" value="Unassembled WGS sequence"/>
</dbReference>
<evidence type="ECO:0000256" key="6">
    <source>
        <dbReference type="ARBA" id="ARBA00023136"/>
    </source>
</evidence>
<accession>A0AAN5ANJ9</accession>
<feature type="transmembrane region" description="Helical" evidence="8">
    <location>
        <begin position="177"/>
        <end position="199"/>
    </location>
</feature>
<evidence type="ECO:0000256" key="8">
    <source>
        <dbReference type="RuleBase" id="RU362002"/>
    </source>
</evidence>
<feature type="transmembrane region" description="Helical" evidence="8">
    <location>
        <begin position="149"/>
        <end position="170"/>
    </location>
</feature>
<comment type="similarity">
    <text evidence="2 8">Belongs to the ammonia transporter channel (TC 1.A.11.2) family.</text>
</comment>
<evidence type="ECO:0000259" key="9">
    <source>
        <dbReference type="Pfam" id="PF00909"/>
    </source>
</evidence>
<feature type="transmembrane region" description="Helical" evidence="8">
    <location>
        <begin position="97"/>
        <end position="117"/>
    </location>
</feature>
<feature type="transmembrane region" description="Helical" evidence="8">
    <location>
        <begin position="405"/>
        <end position="427"/>
    </location>
</feature>
<evidence type="ECO:0000256" key="7">
    <source>
        <dbReference type="ARBA" id="ARBA00023177"/>
    </source>
</evidence>
<dbReference type="InterPro" id="IPR024041">
    <property type="entry name" value="NH4_transpt_AmtB-like_dom"/>
</dbReference>
<dbReference type="GO" id="GO:0008519">
    <property type="term" value="F:ammonium channel activity"/>
    <property type="evidence" value="ECO:0007669"/>
    <property type="project" value="InterPro"/>
</dbReference>
<evidence type="ECO:0000256" key="5">
    <source>
        <dbReference type="ARBA" id="ARBA00022989"/>
    </source>
</evidence>
<protein>
    <recommendedName>
        <fullName evidence="8">Ammonium transporter</fullName>
    </recommendedName>
</protein>
<evidence type="ECO:0000256" key="4">
    <source>
        <dbReference type="ARBA" id="ARBA00022692"/>
    </source>
</evidence>
<dbReference type="Gene3D" id="1.10.3430.10">
    <property type="entry name" value="Ammonium transporter AmtB like domains"/>
    <property type="match status" value="1"/>
</dbReference>
<comment type="subcellular location">
    <subcellularLocation>
        <location evidence="8">Cell membrane</location>
        <topology evidence="8">Multi-pass membrane protein</topology>
    </subcellularLocation>
    <subcellularLocation>
        <location evidence="1">Membrane</location>
        <topology evidence="1">Multi-pass membrane protein</topology>
    </subcellularLocation>
</comment>
<evidence type="ECO:0000313" key="11">
    <source>
        <dbReference type="Proteomes" id="UP001310022"/>
    </source>
</evidence>
<name>A0AAN5ANJ9_9BACT</name>
<reference evidence="10 11" key="1">
    <citation type="submission" date="2021-12" db="EMBL/GenBank/DDBJ databases">
        <title>Genome sequencing of bacteria with rrn-lacking chromosome and rrn-plasmid.</title>
        <authorList>
            <person name="Anda M."/>
            <person name="Iwasaki W."/>
        </authorList>
    </citation>
    <scope>NUCLEOTIDE SEQUENCE [LARGE SCALE GENOMIC DNA]</scope>
    <source>
        <strain evidence="10 11">NBRC 15940</strain>
    </source>
</reference>
<dbReference type="AlphaFoldDB" id="A0AAN5ANJ9"/>
<feature type="transmembrane region" description="Helical" evidence="8">
    <location>
        <begin position="211"/>
        <end position="231"/>
    </location>
</feature>
<dbReference type="PROSITE" id="PS01219">
    <property type="entry name" value="AMMONIUM_TRANSP"/>
    <property type="match status" value="1"/>
</dbReference>
<keyword evidence="6 8" id="KW-0472">Membrane</keyword>
<feature type="transmembrane region" description="Helical" evidence="8">
    <location>
        <begin position="251"/>
        <end position="270"/>
    </location>
</feature>
<keyword evidence="11" id="KW-1185">Reference proteome</keyword>
<dbReference type="Pfam" id="PF00909">
    <property type="entry name" value="Ammonium_transp"/>
    <property type="match status" value="1"/>
</dbReference>
<dbReference type="EMBL" id="BQKE01000002">
    <property type="protein sequence ID" value="GJM62938.1"/>
    <property type="molecule type" value="Genomic_DNA"/>
</dbReference>
<feature type="transmembrane region" description="Helical" evidence="8">
    <location>
        <begin position="364"/>
        <end position="385"/>
    </location>
</feature>
<evidence type="ECO:0000256" key="3">
    <source>
        <dbReference type="ARBA" id="ARBA00022448"/>
    </source>
</evidence>
<evidence type="ECO:0000256" key="1">
    <source>
        <dbReference type="ARBA" id="ARBA00004141"/>
    </source>
</evidence>
<dbReference type="PRINTS" id="PR00342">
    <property type="entry name" value="RHESUSRHD"/>
</dbReference>
<proteinExistence type="inferred from homology"/>
<keyword evidence="4 8" id="KW-0812">Transmembrane</keyword>
<keyword evidence="7 8" id="KW-0924">Ammonia transport</keyword>
<dbReference type="InterPro" id="IPR018047">
    <property type="entry name" value="Ammonium_transpt_CS"/>
</dbReference>
<dbReference type="InterPro" id="IPR002229">
    <property type="entry name" value="RhesusRHD"/>
</dbReference>
<feature type="transmembrane region" description="Helical" evidence="8">
    <location>
        <begin position="333"/>
        <end position="352"/>
    </location>
</feature>
<comment type="caution">
    <text evidence="10">The sequence shown here is derived from an EMBL/GenBank/DDBJ whole genome shotgun (WGS) entry which is preliminary data.</text>
</comment>
<feature type="transmembrane region" description="Helical" evidence="8">
    <location>
        <begin position="60"/>
        <end position="85"/>
    </location>
</feature>
<dbReference type="PANTHER" id="PTHR43029">
    <property type="entry name" value="AMMONIUM TRANSPORTER MEP2"/>
    <property type="match status" value="1"/>
</dbReference>
<feature type="transmembrane region" description="Helical" evidence="8">
    <location>
        <begin position="310"/>
        <end position="327"/>
    </location>
</feature>
<sequence>MVDFESLNHKFYIRLKKISKKNTLFEMKSRFFTLLLLFLGGSAIPAFAHTETAGLSSGDTAWVLIATALVMLMTPAGLTLFYGGLAQRKSVLNTIGMSYLAFCTATIAWVVLGYSIAFGDGNGLSGGLGNFMLIGTKITDLEGTIPKMLFIMFQGTFAAIATALVSGSIIERVKYSTWMVFSILWVLLVYAPEAHWIWGGGFLSNSGELDFAGGTVIHINAGIAGLVLSLLLGKRETHKLKHPHKPSSVKLMILGSALLWFGWFGFNGGSQLAADFVAANTLLVTNIAACAGGLAWVFIEWTTSERKPTLIGSASGVISGLVGITPASGYVDVTAALVIGALSGIIGFLSVVKLKSWLGYDDTLDVFGIHGLVGIFGAIATGIFANPEVNGAAGLLYGNPGQVLVQLKAVVVVILYSGAASALLFIISKWITRGARVDRETEDVGIDEVYHGETSFDMEPTLAAVSTEN</sequence>
<feature type="domain" description="Ammonium transporter AmtB-like" evidence="9">
    <location>
        <begin position="61"/>
        <end position="455"/>
    </location>
</feature>
<dbReference type="NCBIfam" id="TIGR00836">
    <property type="entry name" value="amt"/>
    <property type="match status" value="1"/>
</dbReference>
<evidence type="ECO:0000313" key="10">
    <source>
        <dbReference type="EMBL" id="GJM62938.1"/>
    </source>
</evidence>
<dbReference type="InterPro" id="IPR029020">
    <property type="entry name" value="Ammonium/urea_transptr"/>
</dbReference>
<dbReference type="SUPFAM" id="SSF111352">
    <property type="entry name" value="Ammonium transporter"/>
    <property type="match status" value="1"/>
</dbReference>
<keyword evidence="3 8" id="KW-0813">Transport</keyword>
<evidence type="ECO:0000256" key="2">
    <source>
        <dbReference type="ARBA" id="ARBA00005887"/>
    </source>
</evidence>
<feature type="transmembrane region" description="Helical" evidence="8">
    <location>
        <begin position="276"/>
        <end position="298"/>
    </location>
</feature>
<organism evidence="10 11">
    <name type="scientific">Persicobacter diffluens</name>
    <dbReference type="NCBI Taxonomy" id="981"/>
    <lineage>
        <taxon>Bacteria</taxon>
        <taxon>Pseudomonadati</taxon>
        <taxon>Bacteroidota</taxon>
        <taxon>Cytophagia</taxon>
        <taxon>Cytophagales</taxon>
        <taxon>Persicobacteraceae</taxon>
        <taxon>Persicobacter</taxon>
    </lineage>
</organism>